<dbReference type="Gene3D" id="3.40.50.1820">
    <property type="entry name" value="alpha/beta hydrolase"/>
    <property type="match status" value="1"/>
</dbReference>
<dbReference type="InterPro" id="IPR029058">
    <property type="entry name" value="AB_hydrolase_fold"/>
</dbReference>
<dbReference type="PANTHER" id="PTHR23024">
    <property type="entry name" value="ARYLACETAMIDE DEACETYLASE"/>
    <property type="match status" value="1"/>
</dbReference>
<gene>
    <name evidence="3" type="ORF">RHSIM_Rhsim11G0167400</name>
</gene>
<evidence type="ECO:0000313" key="4">
    <source>
        <dbReference type="Proteomes" id="UP000626092"/>
    </source>
</evidence>
<dbReference type="Pfam" id="PF07859">
    <property type="entry name" value="Abhydrolase_3"/>
    <property type="match status" value="1"/>
</dbReference>
<organism evidence="3 4">
    <name type="scientific">Rhododendron simsii</name>
    <name type="common">Sims's rhododendron</name>
    <dbReference type="NCBI Taxonomy" id="118357"/>
    <lineage>
        <taxon>Eukaryota</taxon>
        <taxon>Viridiplantae</taxon>
        <taxon>Streptophyta</taxon>
        <taxon>Embryophyta</taxon>
        <taxon>Tracheophyta</taxon>
        <taxon>Spermatophyta</taxon>
        <taxon>Magnoliopsida</taxon>
        <taxon>eudicotyledons</taxon>
        <taxon>Gunneridae</taxon>
        <taxon>Pentapetalae</taxon>
        <taxon>asterids</taxon>
        <taxon>Ericales</taxon>
        <taxon>Ericaceae</taxon>
        <taxon>Ericoideae</taxon>
        <taxon>Rhodoreae</taxon>
        <taxon>Rhododendron</taxon>
    </lineage>
</organism>
<feature type="domain" description="Alpha/beta hydrolase fold-3" evidence="2">
    <location>
        <begin position="76"/>
        <end position="276"/>
    </location>
</feature>
<dbReference type="SUPFAM" id="SSF53474">
    <property type="entry name" value="alpha/beta-Hydrolases"/>
    <property type="match status" value="1"/>
</dbReference>
<accession>A0A834G893</accession>
<sequence length="288" mass="31783">MHSNNLEIQHDLSPWCLVYKDGKVKRLIGTETVPPSPADPETGVTSKDVVIEPEAGLSARFYMPKPTNPNQKLPLLVYFHGGAFFVQTAFSPLYQKFLNSIASQANAIVVSVDYRRAPEHPLPIGYDDSWAAVKWVVSHSGGNGEEEWLRDFADFGRVFCGGDSAGANIAHNMAIRVGLFGLDGNQLKGIFLSHPAFSGEEPIGTEVAKVDGRALVEKLWRFACPNSAGLDDPFMNPATDLNFSSLGCDKVLVVIAERDFFKDRGWLYYEELRNNGWGGEAERVFLSK</sequence>
<evidence type="ECO:0000313" key="3">
    <source>
        <dbReference type="EMBL" id="KAF7127787.1"/>
    </source>
</evidence>
<dbReference type="AlphaFoldDB" id="A0A834G893"/>
<name>A0A834G893_RHOSS</name>
<dbReference type="InterPro" id="IPR050466">
    <property type="entry name" value="Carboxylest/Gibb_receptor"/>
</dbReference>
<dbReference type="InterPro" id="IPR013094">
    <property type="entry name" value="AB_hydrolase_3"/>
</dbReference>
<reference evidence="3" key="1">
    <citation type="submission" date="2019-11" db="EMBL/GenBank/DDBJ databases">
        <authorList>
            <person name="Liu Y."/>
            <person name="Hou J."/>
            <person name="Li T.-Q."/>
            <person name="Guan C.-H."/>
            <person name="Wu X."/>
            <person name="Wu H.-Z."/>
            <person name="Ling F."/>
            <person name="Zhang R."/>
            <person name="Shi X.-G."/>
            <person name="Ren J.-P."/>
            <person name="Chen E.-F."/>
            <person name="Sun J.-M."/>
        </authorList>
    </citation>
    <scope>NUCLEOTIDE SEQUENCE</scope>
    <source>
        <strain evidence="3">Adult_tree_wgs_1</strain>
        <tissue evidence="3">Leaves</tissue>
    </source>
</reference>
<dbReference type="OrthoDB" id="408631at2759"/>
<evidence type="ECO:0000259" key="2">
    <source>
        <dbReference type="Pfam" id="PF07859"/>
    </source>
</evidence>
<evidence type="ECO:0000256" key="1">
    <source>
        <dbReference type="ARBA" id="ARBA00010515"/>
    </source>
</evidence>
<protein>
    <recommendedName>
        <fullName evidence="2">Alpha/beta hydrolase fold-3 domain-containing protein</fullName>
    </recommendedName>
</protein>
<proteinExistence type="inferred from homology"/>
<dbReference type="PANTHER" id="PTHR23024:SF467">
    <property type="entry name" value="CARBOXYLESTERASE 12-RELATED"/>
    <property type="match status" value="1"/>
</dbReference>
<comment type="similarity">
    <text evidence="1">Belongs to the 'GDXG' lipolytic enzyme family.</text>
</comment>
<dbReference type="EMBL" id="WJXA01000011">
    <property type="protein sequence ID" value="KAF7127787.1"/>
    <property type="molecule type" value="Genomic_DNA"/>
</dbReference>
<dbReference type="Proteomes" id="UP000626092">
    <property type="component" value="Unassembled WGS sequence"/>
</dbReference>
<comment type="caution">
    <text evidence="3">The sequence shown here is derived from an EMBL/GenBank/DDBJ whole genome shotgun (WGS) entry which is preliminary data.</text>
</comment>
<keyword evidence="4" id="KW-1185">Reference proteome</keyword>
<dbReference type="GO" id="GO:0016787">
    <property type="term" value="F:hydrolase activity"/>
    <property type="evidence" value="ECO:0007669"/>
    <property type="project" value="InterPro"/>
</dbReference>